<reference evidence="2" key="1">
    <citation type="submission" date="2020-08" db="EMBL/GenBank/DDBJ databases">
        <title>Sequencing the genomes of 1000 actinobacteria strains.</title>
        <authorList>
            <person name="Klenk H.-P."/>
        </authorList>
    </citation>
    <scope>NUCLEOTIDE SEQUENCE [LARGE SCALE GENOMIC DNA]</scope>
    <source>
        <strain evidence="2">DSM 27064</strain>
    </source>
</reference>
<feature type="transmembrane region" description="Helical" evidence="1">
    <location>
        <begin position="45"/>
        <end position="67"/>
    </location>
</feature>
<organism evidence="2 3">
    <name type="scientific">Canibacter oris</name>
    <dbReference type="NCBI Taxonomy" id="1365628"/>
    <lineage>
        <taxon>Bacteria</taxon>
        <taxon>Bacillati</taxon>
        <taxon>Actinomycetota</taxon>
        <taxon>Actinomycetes</taxon>
        <taxon>Micrococcales</taxon>
        <taxon>Microbacteriaceae</taxon>
        <taxon>Canibacter</taxon>
    </lineage>
</organism>
<keyword evidence="1" id="KW-0812">Transmembrane</keyword>
<dbReference type="Proteomes" id="UP000571183">
    <property type="component" value="Unassembled WGS sequence"/>
</dbReference>
<evidence type="ECO:0000256" key="1">
    <source>
        <dbReference type="SAM" id="Phobius"/>
    </source>
</evidence>
<keyword evidence="1" id="KW-1133">Transmembrane helix</keyword>
<feature type="transmembrane region" description="Helical" evidence="1">
    <location>
        <begin position="20"/>
        <end position="39"/>
    </location>
</feature>
<feature type="transmembrane region" description="Helical" evidence="1">
    <location>
        <begin position="107"/>
        <end position="135"/>
    </location>
</feature>
<sequence>MGNTKKDLTKYVLEQCVCRYVFFTITIFLLLFALLLVVISCLPELKLPSIIFLASGVLYCVILLLFIKEDLTKIPSAEDIKNKMDELQVSTQFLDNTYQQAHKEITLIWMFLQIVGSSIVVTVIFMFTGSLEFILGLFGEGAIEKEKIKQINVEIILPYAGFALGAAIWVCVFGIAFSAKKFILTRTLVQVM</sequence>
<keyword evidence="1" id="KW-0472">Membrane</keyword>
<dbReference type="AlphaFoldDB" id="A0A840DNG8"/>
<proteinExistence type="predicted"/>
<dbReference type="EMBL" id="JACIFD010000003">
    <property type="protein sequence ID" value="MBB4071089.1"/>
    <property type="molecule type" value="Genomic_DNA"/>
</dbReference>
<comment type="caution">
    <text evidence="2">The sequence shown here is derived from an EMBL/GenBank/DDBJ whole genome shotgun (WGS) entry which is preliminary data.</text>
</comment>
<accession>A0A840DNG8</accession>
<feature type="transmembrane region" description="Helical" evidence="1">
    <location>
        <begin position="155"/>
        <end position="177"/>
    </location>
</feature>
<evidence type="ECO:0000313" key="2">
    <source>
        <dbReference type="EMBL" id="MBB4071089.1"/>
    </source>
</evidence>
<dbReference type="RefSeq" id="WP_183304274.1">
    <property type="nucleotide sequence ID" value="NZ_JACIFD010000003.1"/>
</dbReference>
<protein>
    <submittedName>
        <fullName evidence="2">Uncharacterized protein</fullName>
    </submittedName>
</protein>
<gene>
    <name evidence="2" type="ORF">F5897_000377</name>
</gene>
<evidence type="ECO:0000313" key="3">
    <source>
        <dbReference type="Proteomes" id="UP000571183"/>
    </source>
</evidence>
<keyword evidence="3" id="KW-1185">Reference proteome</keyword>
<name>A0A840DNG8_9MICO</name>